<keyword evidence="3 6" id="KW-0812">Transmembrane</keyword>
<keyword evidence="5 6" id="KW-0472">Membrane</keyword>
<evidence type="ECO:0000256" key="6">
    <source>
        <dbReference type="SAM" id="Phobius"/>
    </source>
</evidence>
<organism evidence="7 8">
    <name type="scientific">Aestuariirhabdus litorea</name>
    <dbReference type="NCBI Taxonomy" id="2528527"/>
    <lineage>
        <taxon>Bacteria</taxon>
        <taxon>Pseudomonadati</taxon>
        <taxon>Pseudomonadota</taxon>
        <taxon>Gammaproteobacteria</taxon>
        <taxon>Oceanospirillales</taxon>
        <taxon>Aestuariirhabdaceae</taxon>
        <taxon>Aestuariirhabdus</taxon>
    </lineage>
</organism>
<dbReference type="Proteomes" id="UP000280792">
    <property type="component" value="Unassembled WGS sequence"/>
</dbReference>
<evidence type="ECO:0000256" key="3">
    <source>
        <dbReference type="ARBA" id="ARBA00022692"/>
    </source>
</evidence>
<evidence type="ECO:0000256" key="5">
    <source>
        <dbReference type="ARBA" id="ARBA00023136"/>
    </source>
</evidence>
<keyword evidence="4 6" id="KW-1133">Transmembrane helix</keyword>
<dbReference type="PANTHER" id="PTHR43461">
    <property type="entry name" value="TRANSMEMBRANE PROTEIN 256"/>
    <property type="match status" value="1"/>
</dbReference>
<comment type="similarity">
    <text evidence="2">Belongs to the UPF0382 family.</text>
</comment>
<sequence>MIKWMMGLGALGGGSAVALGAYGAHGLEGMPAPLQLAYQSAVQYQFYHSLALLLVALFLRFGFSRWLRVAGLAFVAGLLLFSGSIYLRLLLGVELPRLLTPAGGVAFMVGWAAVALAAWCQSATKETECRSS</sequence>
<dbReference type="InterPro" id="IPR006696">
    <property type="entry name" value="DUF423"/>
</dbReference>
<dbReference type="AlphaFoldDB" id="A0A3P3VP65"/>
<feature type="transmembrane region" description="Helical" evidence="6">
    <location>
        <begin position="66"/>
        <end position="87"/>
    </location>
</feature>
<dbReference type="GO" id="GO:0005886">
    <property type="term" value="C:plasma membrane"/>
    <property type="evidence" value="ECO:0007669"/>
    <property type="project" value="TreeGrafter"/>
</dbReference>
<dbReference type="Pfam" id="PF04241">
    <property type="entry name" value="DUF423"/>
    <property type="match status" value="1"/>
</dbReference>
<protein>
    <submittedName>
        <fullName evidence="7">DUF423 domain-containing protein</fullName>
    </submittedName>
</protein>
<gene>
    <name evidence="7" type="ORF">D0544_12590</name>
</gene>
<evidence type="ECO:0000313" key="7">
    <source>
        <dbReference type="EMBL" id="RRJ83499.1"/>
    </source>
</evidence>
<name>A0A3P3VP65_9GAMM</name>
<evidence type="ECO:0000256" key="2">
    <source>
        <dbReference type="ARBA" id="ARBA00009694"/>
    </source>
</evidence>
<proteinExistence type="inferred from homology"/>
<keyword evidence="8" id="KW-1185">Reference proteome</keyword>
<evidence type="ECO:0000256" key="4">
    <source>
        <dbReference type="ARBA" id="ARBA00022989"/>
    </source>
</evidence>
<dbReference type="EMBL" id="QWEZ01000002">
    <property type="protein sequence ID" value="RRJ83499.1"/>
    <property type="molecule type" value="Genomic_DNA"/>
</dbReference>
<feature type="transmembrane region" description="Helical" evidence="6">
    <location>
        <begin position="99"/>
        <end position="120"/>
    </location>
</feature>
<feature type="transmembrane region" description="Helical" evidence="6">
    <location>
        <begin position="42"/>
        <end position="59"/>
    </location>
</feature>
<evidence type="ECO:0000313" key="8">
    <source>
        <dbReference type="Proteomes" id="UP000280792"/>
    </source>
</evidence>
<dbReference type="PANTHER" id="PTHR43461:SF1">
    <property type="entry name" value="TRANSMEMBRANE PROTEIN 256"/>
    <property type="match status" value="1"/>
</dbReference>
<accession>A0A3P3VP65</accession>
<reference evidence="7 8" key="1">
    <citation type="submission" date="2018-08" db="EMBL/GenBank/DDBJ databases">
        <authorList>
            <person name="Khan S.A."/>
        </authorList>
    </citation>
    <scope>NUCLEOTIDE SEQUENCE [LARGE SCALE GENOMIC DNA]</scope>
    <source>
        <strain evidence="7 8">GTF-13</strain>
    </source>
</reference>
<comment type="caution">
    <text evidence="7">The sequence shown here is derived from an EMBL/GenBank/DDBJ whole genome shotgun (WGS) entry which is preliminary data.</text>
</comment>
<reference evidence="7 8" key="2">
    <citation type="submission" date="2018-12" db="EMBL/GenBank/DDBJ databases">
        <title>Simiduia agarivorans gen. nov., sp. nov., a marine, agarolytic bacterium isolated from shallow coastal water from Keelung, Taiwan.</title>
        <authorList>
            <person name="Shieh W.Y."/>
        </authorList>
    </citation>
    <scope>NUCLEOTIDE SEQUENCE [LARGE SCALE GENOMIC DNA]</scope>
    <source>
        <strain evidence="7 8">GTF-13</strain>
    </source>
</reference>
<evidence type="ECO:0000256" key="1">
    <source>
        <dbReference type="ARBA" id="ARBA00004141"/>
    </source>
</evidence>
<comment type="subcellular location">
    <subcellularLocation>
        <location evidence="1">Membrane</location>
        <topology evidence="1">Multi-pass membrane protein</topology>
    </subcellularLocation>
</comment>